<dbReference type="EMBL" id="BMDY01000008">
    <property type="protein sequence ID" value="GGB04311.1"/>
    <property type="molecule type" value="Genomic_DNA"/>
</dbReference>
<name>A0ABQ1I0B7_9ALTE</name>
<keyword evidence="3" id="KW-0460">Magnesium</keyword>
<evidence type="ECO:0000256" key="2">
    <source>
        <dbReference type="ARBA" id="ARBA00022801"/>
    </source>
</evidence>
<comment type="cofactor">
    <cofactor evidence="1">
        <name>Mg(2+)</name>
        <dbReference type="ChEBI" id="CHEBI:18420"/>
    </cofactor>
</comment>
<proteinExistence type="predicted"/>
<dbReference type="InterPro" id="IPR051400">
    <property type="entry name" value="HAD-like_hydrolase"/>
</dbReference>
<dbReference type="NCBIfam" id="TIGR01549">
    <property type="entry name" value="HAD-SF-IA-v1"/>
    <property type="match status" value="1"/>
</dbReference>
<evidence type="ECO:0000256" key="3">
    <source>
        <dbReference type="ARBA" id="ARBA00022842"/>
    </source>
</evidence>
<keyword evidence="2" id="KW-0378">Hydrolase</keyword>
<dbReference type="InterPro" id="IPR006439">
    <property type="entry name" value="HAD-SF_hydro_IA"/>
</dbReference>
<evidence type="ECO:0000313" key="5">
    <source>
        <dbReference type="Proteomes" id="UP000651977"/>
    </source>
</evidence>
<dbReference type="SFLD" id="SFLDG01129">
    <property type="entry name" value="C1.5:_HAD__Beta-PGM__Phosphata"/>
    <property type="match status" value="1"/>
</dbReference>
<gene>
    <name evidence="4" type="ORF">GCM10007414_17030</name>
</gene>
<evidence type="ECO:0000256" key="1">
    <source>
        <dbReference type="ARBA" id="ARBA00001946"/>
    </source>
</evidence>
<dbReference type="PANTHER" id="PTHR46470">
    <property type="entry name" value="N-ACYLNEURAMINATE-9-PHOSPHATASE"/>
    <property type="match status" value="1"/>
</dbReference>
<comment type="caution">
    <text evidence="4">The sequence shown here is derived from an EMBL/GenBank/DDBJ whole genome shotgun (WGS) entry which is preliminary data.</text>
</comment>
<dbReference type="Gene3D" id="1.20.120.1600">
    <property type="match status" value="1"/>
</dbReference>
<dbReference type="Proteomes" id="UP000651977">
    <property type="component" value="Unassembled WGS sequence"/>
</dbReference>
<keyword evidence="5" id="KW-1185">Reference proteome</keyword>
<reference evidence="5" key="1">
    <citation type="journal article" date="2019" name="Int. J. Syst. Evol. Microbiol.">
        <title>The Global Catalogue of Microorganisms (GCM) 10K type strain sequencing project: providing services to taxonomists for standard genome sequencing and annotation.</title>
        <authorList>
            <consortium name="The Broad Institute Genomics Platform"/>
            <consortium name="The Broad Institute Genome Sequencing Center for Infectious Disease"/>
            <person name="Wu L."/>
            <person name="Ma J."/>
        </authorList>
    </citation>
    <scope>NUCLEOTIDE SEQUENCE [LARGE SCALE GENOMIC DNA]</scope>
    <source>
        <strain evidence="5">CGMCC 1.10131</strain>
    </source>
</reference>
<dbReference type="SFLD" id="SFLDS00003">
    <property type="entry name" value="Haloacid_Dehalogenase"/>
    <property type="match status" value="1"/>
</dbReference>
<dbReference type="SUPFAM" id="SSF56784">
    <property type="entry name" value="HAD-like"/>
    <property type="match status" value="1"/>
</dbReference>
<dbReference type="RefSeq" id="WP_055733655.1">
    <property type="nucleotide sequence ID" value="NZ_BMDY01000008.1"/>
</dbReference>
<dbReference type="Gene3D" id="3.40.50.1000">
    <property type="entry name" value="HAD superfamily/HAD-like"/>
    <property type="match status" value="1"/>
</dbReference>
<dbReference type="InterPro" id="IPR023214">
    <property type="entry name" value="HAD_sf"/>
</dbReference>
<dbReference type="PANTHER" id="PTHR46470:SF4">
    <property type="entry name" value="5-AMINO-6-(5-PHOSPHO-D-RIBITYLAMINO)URACIL PHOSPHATASE YIGB"/>
    <property type="match status" value="1"/>
</dbReference>
<dbReference type="Pfam" id="PF00702">
    <property type="entry name" value="Hydrolase"/>
    <property type="match status" value="1"/>
</dbReference>
<organism evidence="4 5">
    <name type="scientific">Agarivorans gilvus</name>
    <dbReference type="NCBI Taxonomy" id="680279"/>
    <lineage>
        <taxon>Bacteria</taxon>
        <taxon>Pseudomonadati</taxon>
        <taxon>Pseudomonadota</taxon>
        <taxon>Gammaproteobacteria</taxon>
        <taxon>Alteromonadales</taxon>
        <taxon>Alteromonadaceae</taxon>
        <taxon>Agarivorans</taxon>
    </lineage>
</organism>
<protein>
    <submittedName>
        <fullName evidence="4">Haloacid dehalogenase</fullName>
    </submittedName>
</protein>
<accession>A0ABQ1I0B7</accession>
<dbReference type="InterPro" id="IPR036412">
    <property type="entry name" value="HAD-like_sf"/>
</dbReference>
<evidence type="ECO:0000313" key="4">
    <source>
        <dbReference type="EMBL" id="GGB04311.1"/>
    </source>
</evidence>
<sequence length="235" mass="26492">MIFYRSWSPVQALSFDLDDTLYDNHRYIQGAEQWLMDYLKSEVHATSHLGPKQWQAYKRKVLKLHPELRGDVSACRKAWLRLAFVEHGIAPEQASQLAASIFEQFIAVRSDFTVPEASLCLLKQLATRYRLLAITNGNVDIQRIGLAGIFELELKAGGEFKAKPEPSMYLHASQIMGLAPQQIAHVGDHCITDVAGAIKAGYRSIWLNQDGQQARQLQSLPDIEISQLAQLQHLL</sequence>